<evidence type="ECO:0000313" key="2">
    <source>
        <dbReference type="EMBL" id="ADV64315.1"/>
    </source>
</evidence>
<dbReference type="KEGG" id="ipa:Isop_3759"/>
<dbReference type="HOGENOM" id="CLU_1292944_0_0_0"/>
<geneLocation type="plasmid" evidence="2 3">
    <name>pISOP01</name>
</geneLocation>
<feature type="region of interest" description="Disordered" evidence="1">
    <location>
        <begin position="1"/>
        <end position="71"/>
    </location>
</feature>
<gene>
    <name evidence="2" type="ordered locus">Isop_3759</name>
</gene>
<feature type="compositionally biased region" description="Pro residues" evidence="1">
    <location>
        <begin position="50"/>
        <end position="65"/>
    </location>
</feature>
<organism evidence="2 3">
    <name type="scientific">Isosphaera pallida (strain ATCC 43644 / DSM 9630 / IS1B)</name>
    <dbReference type="NCBI Taxonomy" id="575540"/>
    <lineage>
        <taxon>Bacteria</taxon>
        <taxon>Pseudomonadati</taxon>
        <taxon>Planctomycetota</taxon>
        <taxon>Planctomycetia</taxon>
        <taxon>Isosphaerales</taxon>
        <taxon>Isosphaeraceae</taxon>
        <taxon>Isosphaera</taxon>
    </lineage>
</organism>
<dbReference type="OrthoDB" id="289081at2"/>
<evidence type="ECO:0000313" key="3">
    <source>
        <dbReference type="Proteomes" id="UP000008631"/>
    </source>
</evidence>
<reference evidence="2 3" key="2">
    <citation type="journal article" date="2011" name="Stand. Genomic Sci.">
        <title>Complete genome sequence of Isosphaera pallida type strain (IS1B).</title>
        <authorList>
            <consortium name="US DOE Joint Genome Institute (JGI-PGF)"/>
            <person name="Goker M."/>
            <person name="Cleland D."/>
            <person name="Saunders E."/>
            <person name="Lapidus A."/>
            <person name="Nolan M."/>
            <person name="Lucas S."/>
            <person name="Hammon N."/>
            <person name="Deshpande S."/>
            <person name="Cheng J.F."/>
            <person name="Tapia R."/>
            <person name="Han C."/>
            <person name="Goodwin L."/>
            <person name="Pitluck S."/>
            <person name="Liolios K."/>
            <person name="Pagani I."/>
            <person name="Ivanova N."/>
            <person name="Mavromatis K."/>
            <person name="Pati A."/>
            <person name="Chen A."/>
            <person name="Palaniappan K."/>
            <person name="Land M."/>
            <person name="Hauser L."/>
            <person name="Chang Y.J."/>
            <person name="Jeffries C.D."/>
            <person name="Detter J.C."/>
            <person name="Beck B."/>
            <person name="Woyke T."/>
            <person name="Bristow J."/>
            <person name="Eisen J.A."/>
            <person name="Markowitz V."/>
            <person name="Hugenholtz P."/>
            <person name="Kyrpides N.C."/>
            <person name="Klenk H.P."/>
        </authorList>
    </citation>
    <scope>NUCLEOTIDE SEQUENCE [LARGE SCALE GENOMIC DNA]</scope>
    <source>
        <strain evidence="3">ATCC 43644 / DSM 9630 / IS1B</strain>
        <plasmid evidence="3">pISOP01</plasmid>
    </source>
</reference>
<accession>E8R6X2</accession>
<dbReference type="Proteomes" id="UP000008631">
    <property type="component" value="Plasmid pISOP01"/>
</dbReference>
<dbReference type="Gene3D" id="2.60.40.4380">
    <property type="entry name" value="Translational regulator CsrA"/>
    <property type="match status" value="1"/>
</dbReference>
<dbReference type="GO" id="GO:0003723">
    <property type="term" value="F:RNA binding"/>
    <property type="evidence" value="ECO:0007669"/>
    <property type="project" value="InterPro"/>
</dbReference>
<keyword evidence="2" id="KW-0614">Plasmid</keyword>
<dbReference type="InParanoid" id="E8R6X2"/>
<evidence type="ECO:0000256" key="1">
    <source>
        <dbReference type="SAM" id="MobiDB-lite"/>
    </source>
</evidence>
<dbReference type="eggNOG" id="COG1551">
    <property type="taxonomic scope" value="Bacteria"/>
</dbReference>
<dbReference type="InterPro" id="IPR003751">
    <property type="entry name" value="CsrA"/>
</dbReference>
<dbReference type="SUPFAM" id="SSF117130">
    <property type="entry name" value="CsrA-like"/>
    <property type="match status" value="1"/>
</dbReference>
<protein>
    <submittedName>
        <fullName evidence="2">Carbon storage regulator</fullName>
    </submittedName>
</protein>
<dbReference type="InterPro" id="IPR036107">
    <property type="entry name" value="CsrA_sf"/>
</dbReference>
<reference key="1">
    <citation type="submission" date="2010-11" db="EMBL/GenBank/DDBJ databases">
        <title>The complete sequence of plasmid of Isophaera pallida ATCC 43644.</title>
        <authorList>
            <consortium name="US DOE Joint Genome Institute (JGI-PGF)"/>
            <person name="Lucas S."/>
            <person name="Copeland A."/>
            <person name="Lapidus A."/>
            <person name="Bruce D."/>
            <person name="Goodwin L."/>
            <person name="Pitluck S."/>
            <person name="Kyrpides N."/>
            <person name="Mavromatis K."/>
            <person name="Pagani I."/>
            <person name="Ivanova N."/>
            <person name="Saunders E."/>
            <person name="Brettin T."/>
            <person name="Detter J.C."/>
            <person name="Han C."/>
            <person name="Tapia R."/>
            <person name="Land M."/>
            <person name="Hauser L."/>
            <person name="Markowitz V."/>
            <person name="Cheng J.-F."/>
            <person name="Hugenholtz P."/>
            <person name="Woyke T."/>
            <person name="Wu D."/>
            <person name="Eisen J.A."/>
        </authorList>
    </citation>
    <scope>NUCLEOTIDE SEQUENCE</scope>
    <source>
        <strain>ATCC 43644</strain>
    </source>
</reference>
<feature type="region of interest" description="Disordered" evidence="1">
    <location>
        <begin position="91"/>
        <end position="113"/>
    </location>
</feature>
<proteinExistence type="predicted"/>
<dbReference type="Pfam" id="PF02599">
    <property type="entry name" value="CsrA"/>
    <property type="match status" value="1"/>
</dbReference>
<dbReference type="GO" id="GO:0006402">
    <property type="term" value="P:mRNA catabolic process"/>
    <property type="evidence" value="ECO:0007669"/>
    <property type="project" value="InterPro"/>
</dbReference>
<dbReference type="AlphaFoldDB" id="E8R6X2"/>
<keyword evidence="3" id="KW-1185">Reference proteome</keyword>
<sequence>MHEASSPLEWILPSGGSLGERTRPAAPLARRRCRRDPLDQSSRLVRPGSSPQPNPPPPPTQPDPAPAERSGRLVVTRSEGEGLVVLLPRRWVSNPTPTPPHAASRQAVPPTADPPIEVRIDIRKLTSQDVRIHLCGPRAVRIRRGEILDAPSPPPPPELAEHVGHLVIGRRPGQTIHLGEQVTLEVVWLRGRQARLRFTAPMQVKILRTELLA</sequence>
<name>E8R6X2_ISOPI</name>
<dbReference type="EMBL" id="CP002354">
    <property type="protein sequence ID" value="ADV64315.1"/>
    <property type="molecule type" value="Genomic_DNA"/>
</dbReference>
<dbReference type="GO" id="GO:0006109">
    <property type="term" value="P:regulation of carbohydrate metabolic process"/>
    <property type="evidence" value="ECO:0007669"/>
    <property type="project" value="InterPro"/>
</dbReference>
<dbReference type="RefSeq" id="WP_013555165.1">
    <property type="nucleotide sequence ID" value="NC_014957.1"/>
</dbReference>